<dbReference type="FunFam" id="3.40.630.30:FF:000064">
    <property type="entry name" value="GNAT family acetyltransferase"/>
    <property type="match status" value="1"/>
</dbReference>
<keyword evidence="3" id="KW-0012">Acyltransferase</keyword>
<evidence type="ECO:0000313" key="5">
    <source>
        <dbReference type="EMBL" id="HIT49418.1"/>
    </source>
</evidence>
<reference evidence="5" key="1">
    <citation type="submission" date="2020-10" db="EMBL/GenBank/DDBJ databases">
        <authorList>
            <person name="Gilroy R."/>
        </authorList>
    </citation>
    <scope>NUCLEOTIDE SEQUENCE</scope>
    <source>
        <strain evidence="5">ChiW17-6978</strain>
    </source>
</reference>
<dbReference type="Gene3D" id="3.40.630.30">
    <property type="match status" value="1"/>
</dbReference>
<evidence type="ECO:0000313" key="6">
    <source>
        <dbReference type="Proteomes" id="UP000886758"/>
    </source>
</evidence>
<reference evidence="5" key="2">
    <citation type="journal article" date="2021" name="PeerJ">
        <title>Extensive microbial diversity within the chicken gut microbiome revealed by metagenomics and culture.</title>
        <authorList>
            <person name="Gilroy R."/>
            <person name="Ravi A."/>
            <person name="Getino M."/>
            <person name="Pursley I."/>
            <person name="Horton D.L."/>
            <person name="Alikhan N.F."/>
            <person name="Baker D."/>
            <person name="Gharbi K."/>
            <person name="Hall N."/>
            <person name="Watson M."/>
            <person name="Adriaenssens E.M."/>
            <person name="Foster-Nyarko E."/>
            <person name="Jarju S."/>
            <person name="Secka A."/>
            <person name="Antonio M."/>
            <person name="Oren A."/>
            <person name="Chaudhuri R.R."/>
            <person name="La Ragione R."/>
            <person name="Hildebrand F."/>
            <person name="Pallen M.J."/>
        </authorList>
    </citation>
    <scope>NUCLEOTIDE SEQUENCE</scope>
    <source>
        <strain evidence="5">ChiW17-6978</strain>
    </source>
</reference>
<dbReference type="PROSITE" id="PS51186">
    <property type="entry name" value="GNAT"/>
    <property type="match status" value="1"/>
</dbReference>
<comment type="caution">
    <text evidence="5">The sequence shown here is derived from an EMBL/GenBank/DDBJ whole genome shotgun (WGS) entry which is preliminary data.</text>
</comment>
<evidence type="ECO:0000256" key="2">
    <source>
        <dbReference type="ARBA" id="ARBA00022679"/>
    </source>
</evidence>
<dbReference type="InterPro" id="IPR000182">
    <property type="entry name" value="GNAT_dom"/>
</dbReference>
<feature type="domain" description="N-acetyltransferase" evidence="4">
    <location>
        <begin position="9"/>
        <end position="172"/>
    </location>
</feature>
<dbReference type="AlphaFoldDB" id="A0A9D1GQ85"/>
<dbReference type="GO" id="GO:0008080">
    <property type="term" value="F:N-acetyltransferase activity"/>
    <property type="evidence" value="ECO:0007669"/>
    <property type="project" value="TreeGrafter"/>
</dbReference>
<evidence type="ECO:0000256" key="1">
    <source>
        <dbReference type="ARBA" id="ARBA00008694"/>
    </source>
</evidence>
<protein>
    <submittedName>
        <fullName evidence="5">GNAT family N-acetyltransferase</fullName>
    </submittedName>
</protein>
<dbReference type="SUPFAM" id="SSF55729">
    <property type="entry name" value="Acyl-CoA N-acyltransferases (Nat)"/>
    <property type="match status" value="1"/>
</dbReference>
<keyword evidence="2" id="KW-0808">Transferase</keyword>
<dbReference type="Proteomes" id="UP000886758">
    <property type="component" value="Unassembled WGS sequence"/>
</dbReference>
<name>A0A9D1GQ85_9MOLU</name>
<sequence>MVYTIGKNVVAYEAREQDLDDLLALIYEIAVYEKMEKEVTATKETLKQSLLVDRRASVLLIAQEGQVIGYMLYFYNYSTFTGSANLYLEDLYIKQAYRHQGIGRKMFELLAQIALENGCKRIDWVCLDWNQPSLDFYRKIGAKPLKQWVVHRLEEDQITALAETNQDILYYL</sequence>
<dbReference type="Pfam" id="PF00583">
    <property type="entry name" value="Acetyltransf_1"/>
    <property type="match status" value="1"/>
</dbReference>
<dbReference type="PANTHER" id="PTHR10545">
    <property type="entry name" value="DIAMINE N-ACETYLTRANSFERASE"/>
    <property type="match status" value="1"/>
</dbReference>
<evidence type="ECO:0000256" key="3">
    <source>
        <dbReference type="ARBA" id="ARBA00023315"/>
    </source>
</evidence>
<comment type="similarity">
    <text evidence="1">Belongs to the acetyltransferase family.</text>
</comment>
<proteinExistence type="inferred from homology"/>
<evidence type="ECO:0000259" key="4">
    <source>
        <dbReference type="PROSITE" id="PS51186"/>
    </source>
</evidence>
<dbReference type="PANTHER" id="PTHR10545:SF29">
    <property type="entry name" value="GH14572P-RELATED"/>
    <property type="match status" value="1"/>
</dbReference>
<gene>
    <name evidence="5" type="ORF">IAD46_00150</name>
</gene>
<dbReference type="CDD" id="cd04301">
    <property type="entry name" value="NAT_SF"/>
    <property type="match status" value="1"/>
</dbReference>
<dbReference type="InterPro" id="IPR016181">
    <property type="entry name" value="Acyl_CoA_acyltransferase"/>
</dbReference>
<dbReference type="EMBL" id="DVLF01000006">
    <property type="protein sequence ID" value="HIT49418.1"/>
    <property type="molecule type" value="Genomic_DNA"/>
</dbReference>
<accession>A0A9D1GQ85</accession>
<organism evidence="5 6">
    <name type="scientific">Candidatus Pelethenecus faecipullorum</name>
    <dbReference type="NCBI Taxonomy" id="2840900"/>
    <lineage>
        <taxon>Bacteria</taxon>
        <taxon>Bacillati</taxon>
        <taxon>Mycoplasmatota</taxon>
        <taxon>Mollicutes</taxon>
        <taxon>Candidatus Pelethenecus</taxon>
    </lineage>
</organism>
<dbReference type="InterPro" id="IPR051016">
    <property type="entry name" value="Diverse_Substrate_AcTransf"/>
</dbReference>